<dbReference type="SUPFAM" id="SSF55729">
    <property type="entry name" value="Acyl-CoA N-acyltransferases (Nat)"/>
    <property type="match status" value="1"/>
</dbReference>
<dbReference type="InterPro" id="IPR051531">
    <property type="entry name" value="N-acetyltransferase"/>
</dbReference>
<dbReference type="InterPro" id="IPR000182">
    <property type="entry name" value="GNAT_dom"/>
</dbReference>
<keyword evidence="2" id="KW-0012">Acyltransferase</keyword>
<dbReference type="RefSeq" id="WP_377006136.1">
    <property type="nucleotide sequence ID" value="NZ_JBHSGG010000070.1"/>
</dbReference>
<evidence type="ECO:0000313" key="2">
    <source>
        <dbReference type="EMBL" id="MFC4729880.1"/>
    </source>
</evidence>
<dbReference type="PROSITE" id="PS51186">
    <property type="entry name" value="GNAT"/>
    <property type="match status" value="1"/>
</dbReference>
<dbReference type="EC" id="2.3.-.-" evidence="2"/>
<evidence type="ECO:0000313" key="3">
    <source>
        <dbReference type="Proteomes" id="UP001595892"/>
    </source>
</evidence>
<keyword evidence="3" id="KW-1185">Reference proteome</keyword>
<dbReference type="GO" id="GO:0016746">
    <property type="term" value="F:acyltransferase activity"/>
    <property type="evidence" value="ECO:0007669"/>
    <property type="project" value="UniProtKB-KW"/>
</dbReference>
<accession>A0ABV9NQ04</accession>
<comment type="caution">
    <text evidence="2">The sequence shown here is derived from an EMBL/GenBank/DDBJ whole genome shotgun (WGS) entry which is preliminary data.</text>
</comment>
<dbReference type="Pfam" id="PF13302">
    <property type="entry name" value="Acetyltransf_3"/>
    <property type="match status" value="1"/>
</dbReference>
<name>A0ABV9NQ04_9GAMM</name>
<dbReference type="Proteomes" id="UP001595892">
    <property type="component" value="Unassembled WGS sequence"/>
</dbReference>
<keyword evidence="2" id="KW-0808">Transferase</keyword>
<reference evidence="3" key="1">
    <citation type="journal article" date="2019" name="Int. J. Syst. Evol. Microbiol.">
        <title>The Global Catalogue of Microorganisms (GCM) 10K type strain sequencing project: providing services to taxonomists for standard genome sequencing and annotation.</title>
        <authorList>
            <consortium name="The Broad Institute Genomics Platform"/>
            <consortium name="The Broad Institute Genome Sequencing Center for Infectious Disease"/>
            <person name="Wu L."/>
            <person name="Ma J."/>
        </authorList>
    </citation>
    <scope>NUCLEOTIDE SEQUENCE [LARGE SCALE GENOMIC DNA]</scope>
    <source>
        <strain evidence="3">CGMCC 1.13574</strain>
    </source>
</reference>
<sequence>MQSIPNAAGDAPPSTRRIRFRRFDARDIADLLALGGDPRVVRHLLDGHVATVPEAAGFILWSGSIAHAHPGLGFWRAATEDDRFLGLFSLVPDADGEVGIGARLLPAAWGRGYALEGGAALCEHAFARLGLPLLVGLCAPGNRSIPPLLARLGFVPKGDAQQFGRPALRFVLDGADWQGPRARRTATAAAVSRRSGARC</sequence>
<evidence type="ECO:0000259" key="1">
    <source>
        <dbReference type="PROSITE" id="PS51186"/>
    </source>
</evidence>
<protein>
    <submittedName>
        <fullName evidence="2">GNAT family N-acetyltransferase</fullName>
        <ecNumber evidence="2">2.3.-.-</ecNumber>
    </submittedName>
</protein>
<gene>
    <name evidence="2" type="ORF">ACFO3Q_17090</name>
</gene>
<proteinExistence type="predicted"/>
<organism evidence="2 3">
    <name type="scientific">Coralloluteibacterium thermophilum</name>
    <dbReference type="NCBI Taxonomy" id="2707049"/>
    <lineage>
        <taxon>Bacteria</taxon>
        <taxon>Pseudomonadati</taxon>
        <taxon>Pseudomonadota</taxon>
        <taxon>Gammaproteobacteria</taxon>
        <taxon>Lysobacterales</taxon>
        <taxon>Lysobacteraceae</taxon>
        <taxon>Coralloluteibacterium</taxon>
    </lineage>
</organism>
<feature type="domain" description="N-acetyltransferase" evidence="1">
    <location>
        <begin position="18"/>
        <end position="175"/>
    </location>
</feature>
<dbReference type="PANTHER" id="PTHR43792">
    <property type="entry name" value="GNAT FAMILY, PUTATIVE (AFU_ORTHOLOGUE AFUA_3G00765)-RELATED-RELATED"/>
    <property type="match status" value="1"/>
</dbReference>
<dbReference type="InterPro" id="IPR016181">
    <property type="entry name" value="Acyl_CoA_acyltransferase"/>
</dbReference>
<dbReference type="EMBL" id="JBHSGG010000070">
    <property type="protein sequence ID" value="MFC4729880.1"/>
    <property type="molecule type" value="Genomic_DNA"/>
</dbReference>
<dbReference type="Gene3D" id="3.40.630.30">
    <property type="match status" value="1"/>
</dbReference>
<dbReference type="PANTHER" id="PTHR43792:SF1">
    <property type="entry name" value="N-ACETYLTRANSFERASE DOMAIN-CONTAINING PROTEIN"/>
    <property type="match status" value="1"/>
</dbReference>